<dbReference type="EMBL" id="VTES01000001">
    <property type="protein sequence ID" value="TYS66366.1"/>
    <property type="molecule type" value="Genomic_DNA"/>
</dbReference>
<evidence type="ECO:0000313" key="2">
    <source>
        <dbReference type="Proteomes" id="UP000323732"/>
    </source>
</evidence>
<evidence type="ECO:0000313" key="1">
    <source>
        <dbReference type="EMBL" id="TYS66366.1"/>
    </source>
</evidence>
<dbReference type="RefSeq" id="WP_148949068.1">
    <property type="nucleotide sequence ID" value="NZ_VTES01000001.1"/>
</dbReference>
<dbReference type="Proteomes" id="UP000323732">
    <property type="component" value="Unassembled WGS sequence"/>
</dbReference>
<organism evidence="1 2">
    <name type="scientific">Bacillus infantis</name>
    <dbReference type="NCBI Taxonomy" id="324767"/>
    <lineage>
        <taxon>Bacteria</taxon>
        <taxon>Bacillati</taxon>
        <taxon>Bacillota</taxon>
        <taxon>Bacilli</taxon>
        <taxon>Bacillales</taxon>
        <taxon>Bacillaceae</taxon>
        <taxon>Bacillus</taxon>
    </lineage>
</organism>
<reference evidence="1 2" key="1">
    <citation type="submission" date="2019-08" db="EMBL/GenBank/DDBJ databases">
        <title>Bacillus genomes from the desert of Cuatro Cienegas, Coahuila.</title>
        <authorList>
            <person name="Olmedo-Alvarez G."/>
        </authorList>
    </citation>
    <scope>NUCLEOTIDE SEQUENCE [LARGE SCALE GENOMIC DNA]</scope>
    <source>
        <strain evidence="1 2">CH37_1T</strain>
    </source>
</reference>
<comment type="caution">
    <text evidence="1">The sequence shown here is derived from an EMBL/GenBank/DDBJ whole genome shotgun (WGS) entry which is preliminary data.</text>
</comment>
<sequence length="105" mass="12154">MSLFKQSLKLDLDKTFFNQEEFAISATVDGVLMTVILDDEHLKEKKLKQAEGLIVGDLLIVVRKSEYLTEPIIANWMEFNGDRYTILDYLDSEDTYSISLERRTS</sequence>
<protein>
    <submittedName>
        <fullName evidence="1">Uncharacterized protein</fullName>
    </submittedName>
</protein>
<dbReference type="AlphaFoldDB" id="A0A5D4SWW7"/>
<gene>
    <name evidence="1" type="ORF">FZD47_02445</name>
</gene>
<accession>A0A5D4SWW7</accession>
<name>A0A5D4SWW7_9BACI</name>
<proteinExistence type="predicted"/>